<dbReference type="EMBL" id="CM000157">
    <property type="protein sequence ID" value="KRJ97940.1"/>
    <property type="molecule type" value="Genomic_DNA"/>
</dbReference>
<reference evidence="1 2" key="1">
    <citation type="journal article" date="2007" name="Nature">
        <title>Evolution of genes and genomes on the Drosophila phylogeny.</title>
        <authorList>
            <consortium name="Drosophila 12 Genomes Consortium"/>
            <person name="Clark A.G."/>
            <person name="Eisen M.B."/>
            <person name="Smith D.R."/>
            <person name="Bergman C.M."/>
            <person name="Oliver B."/>
            <person name="Markow T.A."/>
            <person name="Kaufman T.C."/>
            <person name="Kellis M."/>
            <person name="Gelbart W."/>
            <person name="Iyer V.N."/>
            <person name="Pollard D.A."/>
            <person name="Sackton T.B."/>
            <person name="Larracuente A.M."/>
            <person name="Singh N.D."/>
            <person name="Abad J.P."/>
            <person name="Abt D.N."/>
            <person name="Adryan B."/>
            <person name="Aguade M."/>
            <person name="Akashi H."/>
            <person name="Anderson W.W."/>
            <person name="Aquadro C.F."/>
            <person name="Ardell D.H."/>
            <person name="Arguello R."/>
            <person name="Artieri C.G."/>
            <person name="Barbash D.A."/>
            <person name="Barker D."/>
            <person name="Barsanti P."/>
            <person name="Batterham P."/>
            <person name="Batzoglou S."/>
            <person name="Begun D."/>
            <person name="Bhutkar A."/>
            <person name="Blanco E."/>
            <person name="Bosak S.A."/>
            <person name="Bradley R.K."/>
            <person name="Brand A.D."/>
            <person name="Brent M.R."/>
            <person name="Brooks A.N."/>
            <person name="Brown R.H."/>
            <person name="Butlin R.K."/>
            <person name="Caggese C."/>
            <person name="Calvi B.R."/>
            <person name="Bernardo de Carvalho A."/>
            <person name="Caspi A."/>
            <person name="Castrezana S."/>
            <person name="Celniker S.E."/>
            <person name="Chang J.L."/>
            <person name="Chapple C."/>
            <person name="Chatterji S."/>
            <person name="Chinwalla A."/>
            <person name="Civetta A."/>
            <person name="Clifton S.W."/>
            <person name="Comeron J.M."/>
            <person name="Costello J.C."/>
            <person name="Coyne J.A."/>
            <person name="Daub J."/>
            <person name="David R.G."/>
            <person name="Delcher A.L."/>
            <person name="Delehaunty K."/>
            <person name="Do C.B."/>
            <person name="Ebling H."/>
            <person name="Edwards K."/>
            <person name="Eickbush T."/>
            <person name="Evans J.D."/>
            <person name="Filipski A."/>
            <person name="Findeiss S."/>
            <person name="Freyhult E."/>
            <person name="Fulton L."/>
            <person name="Fulton R."/>
            <person name="Garcia A.C."/>
            <person name="Gardiner A."/>
            <person name="Garfield D.A."/>
            <person name="Garvin B.E."/>
            <person name="Gibson G."/>
            <person name="Gilbert D."/>
            <person name="Gnerre S."/>
            <person name="Godfrey J."/>
            <person name="Good R."/>
            <person name="Gotea V."/>
            <person name="Gravely B."/>
            <person name="Greenberg A.J."/>
            <person name="Griffiths-Jones S."/>
            <person name="Gross S."/>
            <person name="Guigo R."/>
            <person name="Gustafson E.A."/>
            <person name="Haerty W."/>
            <person name="Hahn M.W."/>
            <person name="Halligan D.L."/>
            <person name="Halpern A.L."/>
            <person name="Halter G.M."/>
            <person name="Han M.V."/>
            <person name="Heger A."/>
            <person name="Hillier L."/>
            <person name="Hinrichs A.S."/>
            <person name="Holmes I."/>
            <person name="Hoskins R.A."/>
            <person name="Hubisz M.J."/>
            <person name="Hultmark D."/>
            <person name="Huntley M.A."/>
            <person name="Jaffe D.B."/>
            <person name="Jagadeeshan S."/>
            <person name="Jeck W.R."/>
            <person name="Johnson J."/>
            <person name="Jones C.D."/>
            <person name="Jordan W.C."/>
            <person name="Karpen G.H."/>
            <person name="Kataoka E."/>
            <person name="Keightley P.D."/>
            <person name="Kheradpour P."/>
            <person name="Kirkness E.F."/>
            <person name="Koerich L.B."/>
            <person name="Kristiansen K."/>
            <person name="Kudrna D."/>
            <person name="Kulathinal R.J."/>
            <person name="Kumar S."/>
            <person name="Kwok R."/>
            <person name="Lander E."/>
            <person name="Langley C.H."/>
            <person name="Lapoint R."/>
            <person name="Lazzaro B.P."/>
            <person name="Lee S.J."/>
            <person name="Levesque L."/>
            <person name="Li R."/>
            <person name="Lin C.F."/>
            <person name="Lin M.F."/>
            <person name="Lindblad-Toh K."/>
            <person name="Llopart A."/>
            <person name="Long M."/>
            <person name="Low L."/>
            <person name="Lozovsky E."/>
            <person name="Lu J."/>
            <person name="Luo M."/>
            <person name="Machado C.A."/>
            <person name="Makalowski W."/>
            <person name="Marzo M."/>
            <person name="Matsuda M."/>
            <person name="Matzkin L."/>
            <person name="McAllister B."/>
            <person name="McBride C.S."/>
            <person name="McKernan B."/>
            <person name="McKernan K."/>
            <person name="Mendez-Lago M."/>
            <person name="Minx P."/>
            <person name="Mollenhauer M.U."/>
            <person name="Montooth K."/>
            <person name="Mount S.M."/>
            <person name="Mu X."/>
            <person name="Myers E."/>
            <person name="Negre B."/>
            <person name="Newfeld S."/>
            <person name="Nielsen R."/>
            <person name="Noor M.A."/>
            <person name="O'Grady P."/>
            <person name="Pachter L."/>
            <person name="Papaceit M."/>
            <person name="Parisi M.J."/>
            <person name="Parisi M."/>
            <person name="Parts L."/>
            <person name="Pedersen J.S."/>
            <person name="Pesole G."/>
            <person name="Phillippy A.M."/>
            <person name="Ponting C.P."/>
            <person name="Pop M."/>
            <person name="Porcelli D."/>
            <person name="Powell J.R."/>
            <person name="Prohaska S."/>
            <person name="Pruitt K."/>
            <person name="Puig M."/>
            <person name="Quesneville H."/>
            <person name="Ram K.R."/>
            <person name="Rand D."/>
            <person name="Rasmussen M.D."/>
            <person name="Reed L.K."/>
            <person name="Reenan R."/>
            <person name="Reily A."/>
            <person name="Remington K.A."/>
            <person name="Rieger T.T."/>
            <person name="Ritchie M.G."/>
            <person name="Robin C."/>
            <person name="Rogers Y.H."/>
            <person name="Rohde C."/>
            <person name="Rozas J."/>
            <person name="Rubenfield M.J."/>
            <person name="Ruiz A."/>
            <person name="Russo S."/>
            <person name="Salzberg S.L."/>
            <person name="Sanchez-Gracia A."/>
            <person name="Saranga D.J."/>
            <person name="Sato H."/>
            <person name="Schaeffer S.W."/>
            <person name="Schatz M.C."/>
            <person name="Schlenke T."/>
            <person name="Schwartz R."/>
            <person name="Segarra C."/>
            <person name="Singh R.S."/>
            <person name="Sirot L."/>
            <person name="Sirota M."/>
            <person name="Sisneros N.B."/>
            <person name="Smith C.D."/>
            <person name="Smith T.F."/>
            <person name="Spieth J."/>
            <person name="Stage D.E."/>
            <person name="Stark A."/>
            <person name="Stephan W."/>
            <person name="Strausberg R.L."/>
            <person name="Strempel S."/>
            <person name="Sturgill D."/>
            <person name="Sutton G."/>
            <person name="Sutton G.G."/>
            <person name="Tao W."/>
            <person name="Teichmann S."/>
            <person name="Tobari Y.N."/>
            <person name="Tomimura Y."/>
            <person name="Tsolas J.M."/>
            <person name="Valente V.L."/>
            <person name="Venter E."/>
            <person name="Venter J.C."/>
            <person name="Vicario S."/>
            <person name="Vieira F.G."/>
            <person name="Vilella A.J."/>
            <person name="Villasante A."/>
            <person name="Walenz B."/>
            <person name="Wang J."/>
            <person name="Wasserman M."/>
            <person name="Watts T."/>
            <person name="Wilson D."/>
            <person name="Wilson R.K."/>
            <person name="Wing R.A."/>
            <person name="Wolfner M.F."/>
            <person name="Wong A."/>
            <person name="Wong G.K."/>
            <person name="Wu C.I."/>
            <person name="Wu G."/>
            <person name="Yamamoto D."/>
            <person name="Yang H.P."/>
            <person name="Yang S.P."/>
            <person name="Yorke J.A."/>
            <person name="Yoshida K."/>
            <person name="Zdobnov E."/>
            <person name="Zhang P."/>
            <person name="Zhang Y."/>
            <person name="Zimin A.V."/>
            <person name="Baldwin J."/>
            <person name="Abdouelleil A."/>
            <person name="Abdulkadir J."/>
            <person name="Abebe A."/>
            <person name="Abera B."/>
            <person name="Abreu J."/>
            <person name="Acer S.C."/>
            <person name="Aftuck L."/>
            <person name="Alexander A."/>
            <person name="An P."/>
            <person name="Anderson E."/>
            <person name="Anderson S."/>
            <person name="Arachi H."/>
            <person name="Azer M."/>
            <person name="Bachantsang P."/>
            <person name="Barry A."/>
            <person name="Bayul T."/>
            <person name="Berlin A."/>
            <person name="Bessette D."/>
            <person name="Bloom T."/>
            <person name="Blye J."/>
            <person name="Boguslavskiy L."/>
            <person name="Bonnet C."/>
            <person name="Boukhgalter B."/>
            <person name="Bourzgui I."/>
            <person name="Brown A."/>
            <person name="Cahill P."/>
            <person name="Channer S."/>
            <person name="Cheshatsang Y."/>
            <person name="Chuda L."/>
            <person name="Citroen M."/>
            <person name="Collymore A."/>
            <person name="Cooke P."/>
            <person name="Costello M."/>
            <person name="D'Aco K."/>
            <person name="Daza R."/>
            <person name="De Haan G."/>
            <person name="DeGray S."/>
            <person name="DeMaso C."/>
            <person name="Dhargay N."/>
            <person name="Dooley K."/>
            <person name="Dooley E."/>
            <person name="Doricent M."/>
            <person name="Dorje P."/>
            <person name="Dorjee K."/>
            <person name="Dupes A."/>
            <person name="Elong R."/>
            <person name="Falk J."/>
            <person name="Farina A."/>
            <person name="Faro S."/>
            <person name="Ferguson D."/>
            <person name="Fisher S."/>
            <person name="Foley C.D."/>
            <person name="Franke A."/>
            <person name="Friedrich D."/>
            <person name="Gadbois L."/>
            <person name="Gearin G."/>
            <person name="Gearin C.R."/>
            <person name="Giannoukos G."/>
            <person name="Goode T."/>
            <person name="Graham J."/>
            <person name="Grandbois E."/>
            <person name="Grewal S."/>
            <person name="Gyaltsen K."/>
            <person name="Hafez N."/>
            <person name="Hagos B."/>
            <person name="Hall J."/>
            <person name="Henson C."/>
            <person name="Hollinger A."/>
            <person name="Honan T."/>
            <person name="Huard M.D."/>
            <person name="Hughes L."/>
            <person name="Hurhula B."/>
            <person name="Husby M.E."/>
            <person name="Kamat A."/>
            <person name="Kanga B."/>
            <person name="Kashin S."/>
            <person name="Khazanovich D."/>
            <person name="Kisner P."/>
            <person name="Lance K."/>
            <person name="Lara M."/>
            <person name="Lee W."/>
            <person name="Lennon N."/>
            <person name="Letendre F."/>
            <person name="LeVine R."/>
            <person name="Lipovsky A."/>
            <person name="Liu X."/>
            <person name="Liu J."/>
            <person name="Liu S."/>
            <person name="Lokyitsang T."/>
            <person name="Lokyitsang Y."/>
            <person name="Lubonja R."/>
            <person name="Lui A."/>
            <person name="MacDonald P."/>
            <person name="Magnisalis V."/>
            <person name="Maru K."/>
            <person name="Matthews C."/>
            <person name="McCusker W."/>
            <person name="McDonough S."/>
            <person name="Mehta T."/>
            <person name="Meldrim J."/>
            <person name="Meneus L."/>
            <person name="Mihai O."/>
            <person name="Mihalev A."/>
            <person name="Mihova T."/>
            <person name="Mittelman R."/>
            <person name="Mlenga V."/>
            <person name="Montmayeur A."/>
            <person name="Mulrain L."/>
            <person name="Navidi A."/>
            <person name="Naylor J."/>
            <person name="Negash T."/>
            <person name="Nguyen T."/>
            <person name="Nguyen N."/>
            <person name="Nicol R."/>
            <person name="Norbu C."/>
            <person name="Norbu N."/>
            <person name="Novod N."/>
            <person name="O'Neill B."/>
            <person name="Osman S."/>
            <person name="Markiewicz E."/>
            <person name="Oyono O.L."/>
            <person name="Patti C."/>
            <person name="Phunkhang P."/>
            <person name="Pierre F."/>
            <person name="Priest M."/>
            <person name="Raghuraman S."/>
            <person name="Rege F."/>
            <person name="Reyes R."/>
            <person name="Rise C."/>
            <person name="Rogov P."/>
            <person name="Ross K."/>
            <person name="Ryan E."/>
            <person name="Settipalli S."/>
            <person name="Shea T."/>
            <person name="Sherpa N."/>
            <person name="Shi L."/>
            <person name="Shih D."/>
            <person name="Sparrow T."/>
            <person name="Spaulding J."/>
            <person name="Stalker J."/>
            <person name="Stange-Thomann N."/>
            <person name="Stavropoulos S."/>
            <person name="Stone C."/>
            <person name="Strader C."/>
            <person name="Tesfaye S."/>
            <person name="Thomson T."/>
            <person name="Thoulutsang Y."/>
            <person name="Thoulutsang D."/>
            <person name="Topham K."/>
            <person name="Topping I."/>
            <person name="Tsamla T."/>
            <person name="Vassiliev H."/>
            <person name="Vo A."/>
            <person name="Wangchuk T."/>
            <person name="Wangdi T."/>
            <person name="Weiand M."/>
            <person name="Wilkinson J."/>
            <person name="Wilson A."/>
            <person name="Yadav S."/>
            <person name="Young G."/>
            <person name="Yu Q."/>
            <person name="Zembek L."/>
            <person name="Zhong D."/>
            <person name="Zimmer A."/>
            <person name="Zwirko Z."/>
            <person name="Jaffe D.B."/>
            <person name="Alvarez P."/>
            <person name="Brockman W."/>
            <person name="Butler J."/>
            <person name="Chin C."/>
            <person name="Gnerre S."/>
            <person name="Grabherr M."/>
            <person name="Kleber M."/>
            <person name="Mauceli E."/>
            <person name="MacCallum I."/>
        </authorList>
    </citation>
    <scope>NUCLEOTIDE SEQUENCE [LARGE SCALE GENOMIC DNA]</scope>
    <source>
        <strain evidence="2">Tai18E2 / Tucson 14021-0261.01</strain>
    </source>
</reference>
<dbReference type="AlphaFoldDB" id="A0A0R1DKZ0"/>
<evidence type="ECO:0000313" key="2">
    <source>
        <dbReference type="Proteomes" id="UP000002282"/>
    </source>
</evidence>
<protein>
    <submittedName>
        <fullName evidence="1">Uncharacterized protein</fullName>
    </submittedName>
</protein>
<reference evidence="1 2" key="2">
    <citation type="journal article" date="2007" name="PLoS Biol.">
        <title>Principles of genome evolution in the Drosophila melanogaster species group.</title>
        <authorList>
            <person name="Ranz J.M."/>
            <person name="Maurin D."/>
            <person name="Chan Y.S."/>
            <person name="von Grotthuss M."/>
            <person name="Hillier L.W."/>
            <person name="Roote J."/>
            <person name="Ashburner M."/>
            <person name="Bergman C.M."/>
        </authorList>
    </citation>
    <scope>NUCLEOTIDE SEQUENCE [LARGE SCALE GENOMIC DNA]</scope>
    <source>
        <strain evidence="2">Tai18E2 / Tucson 14021-0261.01</strain>
    </source>
</reference>
<organism evidence="1 2">
    <name type="scientific">Drosophila yakuba</name>
    <name type="common">Fruit fly</name>
    <dbReference type="NCBI Taxonomy" id="7245"/>
    <lineage>
        <taxon>Eukaryota</taxon>
        <taxon>Metazoa</taxon>
        <taxon>Ecdysozoa</taxon>
        <taxon>Arthropoda</taxon>
        <taxon>Hexapoda</taxon>
        <taxon>Insecta</taxon>
        <taxon>Pterygota</taxon>
        <taxon>Neoptera</taxon>
        <taxon>Endopterygota</taxon>
        <taxon>Diptera</taxon>
        <taxon>Brachycera</taxon>
        <taxon>Muscomorpha</taxon>
        <taxon>Ephydroidea</taxon>
        <taxon>Drosophilidae</taxon>
        <taxon>Drosophila</taxon>
        <taxon>Sophophora</taxon>
    </lineage>
</organism>
<dbReference type="KEGG" id="dya:Dyak_GE28560"/>
<accession>A0A0R1DKZ0</accession>
<keyword evidence="2" id="KW-1185">Reference proteome</keyword>
<evidence type="ECO:0000313" key="1">
    <source>
        <dbReference type="EMBL" id="KRJ97940.1"/>
    </source>
</evidence>
<dbReference type="Proteomes" id="UP000002282">
    <property type="component" value="Chromosome 2L"/>
</dbReference>
<name>A0A0R1DKZ0_DROYA</name>
<gene>
    <name evidence="1" type="primary">Dyak\GE28560</name>
    <name evidence="1" type="synonym">GE28560</name>
    <name evidence="1" type="ORF">Dyak_GE28560</name>
</gene>
<proteinExistence type="predicted"/>
<sequence>MERSMIVTRLQARRRRIEGEEKVCIQLSSSMDKVDEMVKLFKRKVDNQLAVIQATTDVRLLQMKWSDFMGMAIAADERSNLMDMAKKAPFKNLNTINNQIQKNQS</sequence>